<evidence type="ECO:0000256" key="1">
    <source>
        <dbReference type="ARBA" id="ARBA00004123"/>
    </source>
</evidence>
<dbReference type="PANTHER" id="PTHR34269:SF11">
    <property type="entry name" value="B3 DOMAIN PROTEIN"/>
    <property type="match status" value="1"/>
</dbReference>
<keyword evidence="4" id="KW-0804">Transcription</keyword>
<dbReference type="PANTHER" id="PTHR34269">
    <property type="entry name" value="TRANSCRIPTION FACTOR B3-DOMAIN FAMILY-RELATED"/>
    <property type="match status" value="1"/>
</dbReference>
<organism evidence="6 7">
    <name type="scientific">Saponaria officinalis</name>
    <name type="common">Common soapwort</name>
    <name type="synonym">Lychnis saponaria</name>
    <dbReference type="NCBI Taxonomy" id="3572"/>
    <lineage>
        <taxon>Eukaryota</taxon>
        <taxon>Viridiplantae</taxon>
        <taxon>Streptophyta</taxon>
        <taxon>Embryophyta</taxon>
        <taxon>Tracheophyta</taxon>
        <taxon>Spermatophyta</taxon>
        <taxon>Magnoliopsida</taxon>
        <taxon>eudicotyledons</taxon>
        <taxon>Gunneridae</taxon>
        <taxon>Pentapetalae</taxon>
        <taxon>Caryophyllales</taxon>
        <taxon>Caryophyllaceae</taxon>
        <taxon>Caryophylleae</taxon>
        <taxon>Saponaria</taxon>
    </lineage>
</organism>
<dbReference type="GO" id="GO:0003677">
    <property type="term" value="F:DNA binding"/>
    <property type="evidence" value="ECO:0007669"/>
    <property type="project" value="UniProtKB-KW"/>
</dbReference>
<gene>
    <name evidence="6" type="ORF">RND81_03G119600</name>
</gene>
<evidence type="ECO:0000256" key="5">
    <source>
        <dbReference type="ARBA" id="ARBA00023242"/>
    </source>
</evidence>
<evidence type="ECO:0000313" key="6">
    <source>
        <dbReference type="EMBL" id="KAK9741650.1"/>
    </source>
</evidence>
<dbReference type="SUPFAM" id="SSF101936">
    <property type="entry name" value="DNA-binding pseudobarrel domain"/>
    <property type="match status" value="1"/>
</dbReference>
<evidence type="ECO:0000256" key="4">
    <source>
        <dbReference type="ARBA" id="ARBA00023163"/>
    </source>
</evidence>
<dbReference type="Proteomes" id="UP001443914">
    <property type="component" value="Unassembled WGS sequence"/>
</dbReference>
<dbReference type="CDD" id="cd10017">
    <property type="entry name" value="B3_DNA"/>
    <property type="match status" value="1"/>
</dbReference>
<sequence length="226" mass="26136">MLSNNDNNNRVTAENPNLDSCLEFKLFSFVIKTPPSNHYMDDESMPDDITHDIHTPPLYDFFPQQEITDDIDLTLSLALPYYNQEEEEVVIDVVPLNVYNPAAEAVNQIDWMVTKTLSASDCNGQHRLLISKKAIQERIFPYLTDSTRFQISSTNGLRVDVLDLDTGTLCKQTLKKWPTAPYYGLMDNWKRDFSDRRRLVAGDVVGLSWDEDHNRLLFSVLQRKFR</sequence>
<dbReference type="GO" id="GO:0005634">
    <property type="term" value="C:nucleus"/>
    <property type="evidence" value="ECO:0007669"/>
    <property type="project" value="UniProtKB-SubCell"/>
</dbReference>
<evidence type="ECO:0000313" key="7">
    <source>
        <dbReference type="Proteomes" id="UP001443914"/>
    </source>
</evidence>
<evidence type="ECO:0000256" key="2">
    <source>
        <dbReference type="ARBA" id="ARBA00023015"/>
    </source>
</evidence>
<dbReference type="InterPro" id="IPR015300">
    <property type="entry name" value="DNA-bd_pseudobarrel_sf"/>
</dbReference>
<dbReference type="InterPro" id="IPR051442">
    <property type="entry name" value="B3_domain"/>
</dbReference>
<keyword evidence="5" id="KW-0539">Nucleus</keyword>
<proteinExistence type="predicted"/>
<evidence type="ECO:0000256" key="3">
    <source>
        <dbReference type="ARBA" id="ARBA00023125"/>
    </source>
</evidence>
<dbReference type="EMBL" id="JBDFQZ010000003">
    <property type="protein sequence ID" value="KAK9741650.1"/>
    <property type="molecule type" value="Genomic_DNA"/>
</dbReference>
<name>A0AAW1M6J5_SAPOF</name>
<keyword evidence="7" id="KW-1185">Reference proteome</keyword>
<dbReference type="InterPro" id="IPR003340">
    <property type="entry name" value="B3_DNA-bd"/>
</dbReference>
<protein>
    <recommendedName>
        <fullName evidence="8">TF-B3 domain-containing protein</fullName>
    </recommendedName>
</protein>
<reference evidence="6" key="1">
    <citation type="submission" date="2024-03" db="EMBL/GenBank/DDBJ databases">
        <title>WGS assembly of Saponaria officinalis var. Norfolk2.</title>
        <authorList>
            <person name="Jenkins J."/>
            <person name="Shu S."/>
            <person name="Grimwood J."/>
            <person name="Barry K."/>
            <person name="Goodstein D."/>
            <person name="Schmutz J."/>
            <person name="Leebens-Mack J."/>
            <person name="Osbourn A."/>
        </authorList>
    </citation>
    <scope>NUCLEOTIDE SEQUENCE [LARGE SCALE GENOMIC DNA]</scope>
    <source>
        <strain evidence="6">JIC</strain>
    </source>
</reference>
<keyword evidence="3" id="KW-0238">DNA-binding</keyword>
<comment type="subcellular location">
    <subcellularLocation>
        <location evidence="1">Nucleus</location>
    </subcellularLocation>
</comment>
<accession>A0AAW1M6J5</accession>
<comment type="caution">
    <text evidence="6">The sequence shown here is derived from an EMBL/GenBank/DDBJ whole genome shotgun (WGS) entry which is preliminary data.</text>
</comment>
<dbReference type="Gene3D" id="2.40.330.10">
    <property type="entry name" value="DNA-binding pseudobarrel domain"/>
    <property type="match status" value="1"/>
</dbReference>
<dbReference type="AlphaFoldDB" id="A0AAW1M6J5"/>
<evidence type="ECO:0008006" key="8">
    <source>
        <dbReference type="Google" id="ProtNLM"/>
    </source>
</evidence>
<keyword evidence="2" id="KW-0805">Transcription regulation</keyword>